<dbReference type="InterPro" id="IPR002156">
    <property type="entry name" value="RNaseH_domain"/>
</dbReference>
<dbReference type="InterPro" id="IPR044730">
    <property type="entry name" value="RNase_H-like_dom_plant"/>
</dbReference>
<dbReference type="Proteomes" id="UP001327560">
    <property type="component" value="Chromosome 3"/>
</dbReference>
<dbReference type="CDD" id="cd01650">
    <property type="entry name" value="RT_nLTR_like"/>
    <property type="match status" value="1"/>
</dbReference>
<dbReference type="EMBL" id="CP136892">
    <property type="protein sequence ID" value="WOL01302.1"/>
    <property type="molecule type" value="Genomic_DNA"/>
</dbReference>
<dbReference type="SUPFAM" id="SSF56219">
    <property type="entry name" value="DNase I-like"/>
    <property type="match status" value="1"/>
</dbReference>
<dbReference type="Pfam" id="PF00078">
    <property type="entry name" value="RVT_1"/>
    <property type="match status" value="1"/>
</dbReference>
<dbReference type="Pfam" id="PF03372">
    <property type="entry name" value="Exo_endo_phos"/>
    <property type="match status" value="1"/>
</dbReference>
<dbReference type="PANTHER" id="PTHR31635:SF196">
    <property type="entry name" value="REVERSE TRANSCRIPTASE DOMAIN-CONTAINING PROTEIN-RELATED"/>
    <property type="match status" value="1"/>
</dbReference>
<dbReference type="InterPro" id="IPR043502">
    <property type="entry name" value="DNA/RNA_pol_sf"/>
</dbReference>
<sequence length="1424" mass="163840">MLMDKNSPDIILLAETHLNEDNSLVCIRKFGSNWSGIFVAGVGRSGGILLVWKTKFCKVNKIFECNQLLNAMVFPNNSKPWLLSGVYVSNKPAERTLLWSFLGKIETSNLPWLVIGDFNCVHKQDDKKGGNIFKWGQSTRAYRDFCMKVGLTEVRYHGSKFTWCNNRSGGKRILARLDKALINWEWIGSYNKNQVKHLCRIALDHKPILLSAGNDRSSRYPKRRFIFEHYWFEYQEVEEIIKNSWMNSNLQSHNMSEVSLKLSTLGKKLNDWAKQNIGQIEKEMEIAKLELTKFDLLDEASQCNDMDICKMRSLSNKIMALNSQVHIKWWSKARSRWLEENDKNTKFFHDLTRFKRSKNIIPSIVVDGKSVEEPVEIANAFANWYMKLWEEDTVNVNCHEWEWAKELKWNKIGRSKKDLLCKEFSAEEIWCAANNLGRGKAPGPDGYNVEFFIKYWGTVGGPIVQALKEFCSTARIPNSRGETSIIFIPKKEGPLKITDYRPIALCNVAYKILSKTIVNRIRPLVKKLISSEQCAFIEGRRIHDNILIVSELASIIHKSKRKKPYILLKVDSEKAFDRVSWKAVSRILGFMNFSKTVIEWVMACLESARFSCCVNGMNSNKFASCKGVRQGDPISPYIFIIMQELLSKILNEYVDNGHIKGFKYRGVKISHLSFADDLLIIVKGCVDNCIRVQNALNIYCKLSGGICKEFGIKEGKYPMKYLGTFIGPKKLDESHQEIILTKALSRVEGWAGKNISQAGKQVLLNSVVGSIPMHTLATSWINNSIVNKYQSIARNYLWSNDKKKKGFHLVGWSKVTMRKYKGGLGLKDLGIVKLFIHAKRILLFLNKEKHLWSRILRAKYGNYHPWTFNRKNISWSFKGLHEAISCMREGLRIRIGDGTKVDILNDPWLSNIPINKWPTFINMEMQNKFQKVCQLMEKGDWNHELILDFLGEQHYNNVAQIHISRKNKKDKWIWSLDEKGILSCKAAYNFMKEKNTEEHILEANWKKIWNLRVIPKVKTFVWKLDWGRLPTTYYLSKFSKITPSHCFACKDGKDCIDHILFECPTARCLWLKLEQELGFKFRFMDKCGKGDWLYENVQPNSELGRWSVKIIAAALWNLWKNRNCCYFKNKRIGLNTLLCRIRTNIKWSSGAKDSLKMVDDMGISVYKSKEGIEDIRNLHKGSFMVFCDVAWMNTDTTASMGNYITDEKGNEIAKGCNRKRTCSPLAAELWAIWFGLSNCSGQKISNLVIFSDCLQAVIILNRKDKPPWHLFSLVKDIWTLGNLLNVDRNMGAVEQQRRNEVLSCNETFDAETDATKSTIDSSLNFKSAVDNIGLFSHSKNNIARREPKFSHFNSINRPVQESSSTSKMSGAVIVNSYINTTTGCDASTSHHVNKLSCIPFELGLVECCKDLLIEMNKSTRQDDR</sequence>
<dbReference type="Pfam" id="PF13456">
    <property type="entry name" value="RVT_3"/>
    <property type="match status" value="1"/>
</dbReference>
<dbReference type="Gene3D" id="3.30.420.10">
    <property type="entry name" value="Ribonuclease H-like superfamily/Ribonuclease H"/>
    <property type="match status" value="1"/>
</dbReference>
<proteinExistence type="predicted"/>
<dbReference type="InterPro" id="IPR000477">
    <property type="entry name" value="RT_dom"/>
</dbReference>
<dbReference type="InterPro" id="IPR012337">
    <property type="entry name" value="RNaseH-like_sf"/>
</dbReference>
<dbReference type="SUPFAM" id="SSF56672">
    <property type="entry name" value="DNA/RNA polymerases"/>
    <property type="match status" value="1"/>
</dbReference>
<dbReference type="PANTHER" id="PTHR31635">
    <property type="entry name" value="REVERSE TRANSCRIPTASE DOMAIN-CONTAINING PROTEIN-RELATED"/>
    <property type="match status" value="1"/>
</dbReference>
<evidence type="ECO:0000313" key="2">
    <source>
        <dbReference type="EMBL" id="WOL01302.1"/>
    </source>
</evidence>
<protein>
    <recommendedName>
        <fullName evidence="1">Reverse transcriptase domain-containing protein</fullName>
    </recommendedName>
</protein>
<feature type="domain" description="Reverse transcriptase" evidence="1">
    <location>
        <begin position="469"/>
        <end position="726"/>
    </location>
</feature>
<dbReference type="InterPro" id="IPR036397">
    <property type="entry name" value="RNaseH_sf"/>
</dbReference>
<dbReference type="InterPro" id="IPR026960">
    <property type="entry name" value="RVT-Znf"/>
</dbReference>
<dbReference type="GO" id="GO:0004523">
    <property type="term" value="F:RNA-DNA hybrid ribonuclease activity"/>
    <property type="evidence" value="ECO:0007669"/>
    <property type="project" value="InterPro"/>
</dbReference>
<gene>
    <name evidence="2" type="ORF">Cni_G10018</name>
</gene>
<dbReference type="GO" id="GO:0003676">
    <property type="term" value="F:nucleic acid binding"/>
    <property type="evidence" value="ECO:0007669"/>
    <property type="project" value="InterPro"/>
</dbReference>
<dbReference type="PROSITE" id="PS50878">
    <property type="entry name" value="RT_POL"/>
    <property type="match status" value="1"/>
</dbReference>
<dbReference type="InterPro" id="IPR005135">
    <property type="entry name" value="Endo/exonuclease/phosphatase"/>
</dbReference>
<dbReference type="SUPFAM" id="SSF53098">
    <property type="entry name" value="Ribonuclease H-like"/>
    <property type="match status" value="1"/>
</dbReference>
<evidence type="ECO:0000259" key="1">
    <source>
        <dbReference type="PROSITE" id="PS50878"/>
    </source>
</evidence>
<accession>A0AAQ3K3N8</accession>
<dbReference type="Pfam" id="PF13966">
    <property type="entry name" value="zf-RVT"/>
    <property type="match status" value="1"/>
</dbReference>
<keyword evidence="3" id="KW-1185">Reference proteome</keyword>
<dbReference type="InterPro" id="IPR036691">
    <property type="entry name" value="Endo/exonu/phosph_ase_sf"/>
</dbReference>
<dbReference type="CDD" id="cd06222">
    <property type="entry name" value="RNase_H_like"/>
    <property type="match status" value="1"/>
</dbReference>
<reference evidence="2 3" key="1">
    <citation type="submission" date="2023-10" db="EMBL/GenBank/DDBJ databases">
        <title>Chromosome-scale genome assembly provides insights into flower coloration mechanisms of Canna indica.</title>
        <authorList>
            <person name="Li C."/>
        </authorList>
    </citation>
    <scope>NUCLEOTIDE SEQUENCE [LARGE SCALE GENOMIC DNA]</scope>
    <source>
        <tissue evidence="2">Flower</tissue>
    </source>
</reference>
<name>A0AAQ3K3N8_9LILI</name>
<evidence type="ECO:0000313" key="3">
    <source>
        <dbReference type="Proteomes" id="UP001327560"/>
    </source>
</evidence>
<organism evidence="2 3">
    <name type="scientific">Canna indica</name>
    <name type="common">Indian-shot</name>
    <dbReference type="NCBI Taxonomy" id="4628"/>
    <lineage>
        <taxon>Eukaryota</taxon>
        <taxon>Viridiplantae</taxon>
        <taxon>Streptophyta</taxon>
        <taxon>Embryophyta</taxon>
        <taxon>Tracheophyta</taxon>
        <taxon>Spermatophyta</taxon>
        <taxon>Magnoliopsida</taxon>
        <taxon>Liliopsida</taxon>
        <taxon>Zingiberales</taxon>
        <taxon>Cannaceae</taxon>
        <taxon>Canna</taxon>
    </lineage>
</organism>
<dbReference type="Gene3D" id="3.60.10.10">
    <property type="entry name" value="Endonuclease/exonuclease/phosphatase"/>
    <property type="match status" value="1"/>
</dbReference>